<dbReference type="STRING" id="246437.L8Y0T4"/>
<evidence type="ECO:0000259" key="2">
    <source>
        <dbReference type="PROSITE" id="PS51820"/>
    </source>
</evidence>
<proteinExistence type="predicted"/>
<dbReference type="InterPro" id="IPR052387">
    <property type="entry name" value="Fibrocystin"/>
</dbReference>
<name>L8Y0T4_TUPCH</name>
<dbReference type="SMART" id="SM00429">
    <property type="entry name" value="IPT"/>
    <property type="match status" value="4"/>
</dbReference>
<reference evidence="4" key="1">
    <citation type="submission" date="2012-07" db="EMBL/GenBank/DDBJ databases">
        <title>Genome of the Chinese tree shrew, a rising model animal genetically related to primates.</title>
        <authorList>
            <person name="Zhang G."/>
            <person name="Fan Y."/>
            <person name="Yao Y."/>
            <person name="Huang Z."/>
        </authorList>
    </citation>
    <scope>NUCLEOTIDE SEQUENCE [LARGE SCALE GENOMIC DNA]</scope>
</reference>
<keyword evidence="4" id="KW-1185">Reference proteome</keyword>
<dbReference type="PANTHER" id="PTHR46769">
    <property type="entry name" value="POLYCYSTIC KIDNEY AND HEPATIC DISEASE 1 (AUTOSOMAL RECESSIVE)-LIKE 1"/>
    <property type="match status" value="1"/>
</dbReference>
<dbReference type="SUPFAM" id="SSF81296">
    <property type="entry name" value="E set domains"/>
    <property type="match status" value="5"/>
</dbReference>
<dbReference type="InterPro" id="IPR037524">
    <property type="entry name" value="PA14/GLEYA"/>
</dbReference>
<gene>
    <name evidence="3" type="ORF">TREES_T100004828</name>
</gene>
<evidence type="ECO:0000313" key="3">
    <source>
        <dbReference type="EMBL" id="ELV09928.1"/>
    </source>
</evidence>
<dbReference type="SUPFAM" id="SSF56988">
    <property type="entry name" value="Anthrax protective antigen"/>
    <property type="match status" value="1"/>
</dbReference>
<dbReference type="FunFam" id="2.60.40.10:FF:002082">
    <property type="entry name" value="PKHD1, fibrocystin/polyductin"/>
    <property type="match status" value="1"/>
</dbReference>
<dbReference type="EMBL" id="KB369266">
    <property type="protein sequence ID" value="ELV09928.1"/>
    <property type="molecule type" value="Genomic_DNA"/>
</dbReference>
<dbReference type="InterPro" id="IPR014756">
    <property type="entry name" value="Ig_E-set"/>
</dbReference>
<dbReference type="Pfam" id="PF01833">
    <property type="entry name" value="TIG"/>
    <property type="match status" value="6"/>
</dbReference>
<dbReference type="FunFam" id="2.60.40.10:FF:000889">
    <property type="entry name" value="fibrocystin isoform X1"/>
    <property type="match status" value="1"/>
</dbReference>
<dbReference type="PROSITE" id="PS51820">
    <property type="entry name" value="PA14"/>
    <property type="match status" value="1"/>
</dbReference>
<reference evidence="4" key="2">
    <citation type="journal article" date="2013" name="Nat. Commun.">
        <title>Genome of the Chinese tree shrew.</title>
        <authorList>
            <person name="Fan Y."/>
            <person name="Huang Z.Y."/>
            <person name="Cao C.C."/>
            <person name="Chen C.S."/>
            <person name="Chen Y.X."/>
            <person name="Fan D.D."/>
            <person name="He J."/>
            <person name="Hou H.L."/>
            <person name="Hu L."/>
            <person name="Hu X.T."/>
            <person name="Jiang X.T."/>
            <person name="Lai R."/>
            <person name="Lang Y.S."/>
            <person name="Liang B."/>
            <person name="Liao S.G."/>
            <person name="Mu D."/>
            <person name="Ma Y.Y."/>
            <person name="Niu Y.Y."/>
            <person name="Sun X.Q."/>
            <person name="Xia J.Q."/>
            <person name="Xiao J."/>
            <person name="Xiong Z.Q."/>
            <person name="Xu L."/>
            <person name="Yang L."/>
            <person name="Zhang Y."/>
            <person name="Zhao W."/>
            <person name="Zhao X.D."/>
            <person name="Zheng Y.T."/>
            <person name="Zhou J.M."/>
            <person name="Zhu Y.B."/>
            <person name="Zhang G.J."/>
            <person name="Wang J."/>
            <person name="Yao Y.G."/>
        </authorList>
    </citation>
    <scope>NUCLEOTIDE SEQUENCE [LARGE SCALE GENOMIC DNA]</scope>
</reference>
<evidence type="ECO:0000313" key="4">
    <source>
        <dbReference type="Proteomes" id="UP000011518"/>
    </source>
</evidence>
<dbReference type="CDD" id="cd00603">
    <property type="entry name" value="IPT_PCSR"/>
    <property type="match status" value="5"/>
</dbReference>
<keyword evidence="1" id="KW-0732">Signal</keyword>
<dbReference type="Proteomes" id="UP000011518">
    <property type="component" value="Unassembled WGS sequence"/>
</dbReference>
<accession>L8Y0T4</accession>
<dbReference type="InterPro" id="IPR002909">
    <property type="entry name" value="IPT_dom"/>
</dbReference>
<sequence length="1384" mass="151158">MPIEILSVFPETGSLGGRTDITVMGDFFDSSAQVTIAGNRGLLFEVGEASEGLELNGTISGYRWQVVPNASSPFGFWSKEGQPFRAQLSGFFVAPETNNYTFWIQADSQATLHFSLSEEPRAKVKVASIEVGITDWFDSWEQNGNEKTWQQKTPKLELLGGAKYYLEAEHHGIAPSRGMRIGVQIHNTWLNPDVVSTYLREKHQIQARAQRRPEIQLCIAYKGHMNKILQVTVSFTVSFQNIIKKNITCDWDLLRTNPESWQFTCTDLLETCVRHSRDLQIALANSPVLVHRIDLLLPAQETDPLYVDEVIIADMNVTVSQADSGPARPGGNLVESVSVVGFPPVYKVASWLADCGLELPLIAACSMPTEGTEEEDGLVQVSTQRLQRSSPPLGGHFRIQLSNTVIPDVPVHISASHLHKLLQNNADDFTSRYLNASDFTVKEDLSSCYEHVWTLSWSTQIGDLPNFIRVSDANLTGVNPVVNIRVVYDGGVFLGPIFGDMLATANQNTQVVVRVNDIPAHCPGSCSFQYLQESTPRVHSVWYSLGGLWVTIQGSGLEDVSLVLFGSQSCAINVTTSNSQRIRCRVPPRGKDGHIVNVTVISEDYSGVLPRAFTYDSSLNPMIVSLSRNRSNIAGGETLFIGMEQLVNYTDLAVEVHIQDTLAWVHALTAQGLEVLLPPQPAGLHRISVSINGFSICSQGVDLHIQYITEVFSIEPCCGSLLGGTVLSISGIGFSRDLASVWVLLGNQSCVVMNVTEESILCETPPAPGTEALPVSVPVEVWAGNGTSTHWPLPSLVGKGFTFRYEAATTPVVTALQGEIMNSSLRLYVEGSNLSNAAILLGGLSCKLETWSFQSNASLSWCSFSLLSLEPGIYPLQVHQKQMGFANMSMVPRQFVVTPLVTAIFPTHGSACGRTVLTVKGVALHSRRRSVRVDLSGPYTCLTLSLGDHTILCQVNPIGDPWPGASFTLNVTVLVNGLASECQGTCTLFIQEETTPVLDALTINISGSLTTVLLRGQRLGTTENELMVFVDDQLPCNVTFFNASYLACWISDLTPGIHYLSVSHTRNGYACSSNVSRHFYVKPHVFDYFPKNFSLHGGSLLTIEGTALRGKNTTSVYVGRQACLTVNISAEFIQCVVPAGNDSVALEIEVDGLLYHMGVIGYSNAFTPELLSISQSEDILTFAVAQISGAVNVDIFIGTSPCVGVSGNLTVLRCAVPSLPMGEHQIRGYDHKRGWASSTLAFTARVTVMAVTENFVSLAFLCGLKHEEDSCESASHTYVQCDLTVAVGTERLPESWPYLYVCEESSQCHFVPDHRTESTFPSLSGLFISPKVERDEVLIYNSSCNITMETEAEMECETPNQPITAKITEIRKSWDQNTQVPAQG</sequence>
<dbReference type="eggNOG" id="ENOG502QR85">
    <property type="taxonomic scope" value="Eukaryota"/>
</dbReference>
<dbReference type="InterPro" id="IPR013783">
    <property type="entry name" value="Ig-like_fold"/>
</dbReference>
<dbReference type="PANTHER" id="PTHR46769:SF1">
    <property type="entry name" value="FIBROCYSTIN"/>
    <property type="match status" value="1"/>
</dbReference>
<protein>
    <submittedName>
        <fullName evidence="3">Fibrocystin</fullName>
    </submittedName>
</protein>
<dbReference type="FunFam" id="2.60.40.10:FF:001444">
    <property type="entry name" value="PKHD1, fibrocystin/polyductin"/>
    <property type="match status" value="1"/>
</dbReference>
<feature type="domain" description="PA14" evidence="2">
    <location>
        <begin position="37"/>
        <end position="197"/>
    </location>
</feature>
<dbReference type="Gene3D" id="2.60.40.10">
    <property type="entry name" value="Immunoglobulins"/>
    <property type="match status" value="4"/>
</dbReference>
<dbReference type="InParanoid" id="L8Y0T4"/>
<evidence type="ECO:0000256" key="1">
    <source>
        <dbReference type="ARBA" id="ARBA00022729"/>
    </source>
</evidence>
<organism evidence="3 4">
    <name type="scientific">Tupaia chinensis</name>
    <name type="common">Chinese tree shrew</name>
    <name type="synonym">Tupaia belangeri chinensis</name>
    <dbReference type="NCBI Taxonomy" id="246437"/>
    <lineage>
        <taxon>Eukaryota</taxon>
        <taxon>Metazoa</taxon>
        <taxon>Chordata</taxon>
        <taxon>Craniata</taxon>
        <taxon>Vertebrata</taxon>
        <taxon>Euteleostomi</taxon>
        <taxon>Mammalia</taxon>
        <taxon>Eutheria</taxon>
        <taxon>Euarchontoglires</taxon>
        <taxon>Scandentia</taxon>
        <taxon>Tupaiidae</taxon>
        <taxon>Tupaia</taxon>
    </lineage>
</organism>